<name>A0AAU9LHV0_9ASTR</name>
<evidence type="ECO:0000313" key="1">
    <source>
        <dbReference type="EMBL" id="CAH1414366.1"/>
    </source>
</evidence>
<proteinExistence type="predicted"/>
<organism evidence="1 2">
    <name type="scientific">Lactuca virosa</name>
    <dbReference type="NCBI Taxonomy" id="75947"/>
    <lineage>
        <taxon>Eukaryota</taxon>
        <taxon>Viridiplantae</taxon>
        <taxon>Streptophyta</taxon>
        <taxon>Embryophyta</taxon>
        <taxon>Tracheophyta</taxon>
        <taxon>Spermatophyta</taxon>
        <taxon>Magnoliopsida</taxon>
        <taxon>eudicotyledons</taxon>
        <taxon>Gunneridae</taxon>
        <taxon>Pentapetalae</taxon>
        <taxon>asterids</taxon>
        <taxon>campanulids</taxon>
        <taxon>Asterales</taxon>
        <taxon>Asteraceae</taxon>
        <taxon>Cichorioideae</taxon>
        <taxon>Cichorieae</taxon>
        <taxon>Lactucinae</taxon>
        <taxon>Lactuca</taxon>
    </lineage>
</organism>
<sequence>MKAEIATFGVDIGLEPWVTADLQASTDVVHRDLDWLVRVGVVRIVDKLIEHPSFTKAVSLIRHFAFVDGAESVRNSLVGVGVRDAAAGASSAGPTVRDLDIQGIRDLCIFSGSEGTPEAVAGNEGEIVQLGEHTVGSDKCGAKGAGDGIGDVGAGDENMENDVIIFVGDGDGNEEDANVLASCATPPGA</sequence>
<dbReference type="AlphaFoldDB" id="A0AAU9LHV0"/>
<accession>A0AAU9LHV0</accession>
<protein>
    <submittedName>
        <fullName evidence="1">Uncharacterized protein</fullName>
    </submittedName>
</protein>
<evidence type="ECO:0000313" key="2">
    <source>
        <dbReference type="Proteomes" id="UP001157418"/>
    </source>
</evidence>
<gene>
    <name evidence="1" type="ORF">LVIROSA_LOCUS2284</name>
</gene>
<dbReference type="Proteomes" id="UP001157418">
    <property type="component" value="Unassembled WGS sequence"/>
</dbReference>
<keyword evidence="2" id="KW-1185">Reference proteome</keyword>
<dbReference type="EMBL" id="CAKMRJ010000001">
    <property type="protein sequence ID" value="CAH1414366.1"/>
    <property type="molecule type" value="Genomic_DNA"/>
</dbReference>
<comment type="caution">
    <text evidence="1">The sequence shown here is derived from an EMBL/GenBank/DDBJ whole genome shotgun (WGS) entry which is preliminary data.</text>
</comment>
<reference evidence="1 2" key="1">
    <citation type="submission" date="2022-01" db="EMBL/GenBank/DDBJ databases">
        <authorList>
            <person name="Xiong W."/>
            <person name="Schranz E."/>
        </authorList>
    </citation>
    <scope>NUCLEOTIDE SEQUENCE [LARGE SCALE GENOMIC DNA]</scope>
</reference>